<dbReference type="AlphaFoldDB" id="A0A2K9N9L2"/>
<dbReference type="Proteomes" id="UP000234752">
    <property type="component" value="Chromosome eg_1"/>
</dbReference>
<keyword evidence="2" id="KW-1185">Reference proteome</keyword>
<name>A0A2K9N9L2_9PROT</name>
<dbReference type="RefSeq" id="WP_102110989.1">
    <property type="nucleotide sequence ID" value="NZ_BMGN01000004.1"/>
</dbReference>
<reference evidence="1 2" key="1">
    <citation type="submission" date="2017-12" db="EMBL/GenBank/DDBJ databases">
        <title>Genomes of bacteria within cyanobacterial aggregates.</title>
        <authorList>
            <person name="Cai H."/>
        </authorList>
    </citation>
    <scope>NUCLEOTIDE SEQUENCE [LARGE SCALE GENOMIC DNA]</scope>
    <source>
        <strain evidence="1 2">TH16</strain>
    </source>
</reference>
<dbReference type="EMBL" id="CP025611">
    <property type="protein sequence ID" value="AUN29246.1"/>
    <property type="molecule type" value="Genomic_DNA"/>
</dbReference>
<evidence type="ECO:0000313" key="1">
    <source>
        <dbReference type="EMBL" id="AUN29246.1"/>
    </source>
</evidence>
<proteinExistence type="predicted"/>
<accession>A0A2K9N9L2</accession>
<sequence>MFSRIKGISTLEGTMRTLFLTGLVLSIIALSATAEEQAAPTSAPVNTFTLLEKKPEPQPVGGGPAARTVPDYSQGVPVAQAQQAEQEAKCRVRKTVEAGVAMGGVSGTYAGARLDYGKDDKALARGYAPNPCPDTGFAMSLAVSSSDMEVKRRGDRRPMQMDEDGRPDLMER</sequence>
<dbReference type="OrthoDB" id="7366813at2"/>
<protein>
    <submittedName>
        <fullName evidence="1">Uncharacterized protein</fullName>
    </submittedName>
</protein>
<evidence type="ECO:0000313" key="2">
    <source>
        <dbReference type="Proteomes" id="UP000234752"/>
    </source>
</evidence>
<gene>
    <name evidence="1" type="ORF">C0V82_02515</name>
</gene>
<organism evidence="1 2">
    <name type="scientific">Niveispirillum cyanobacteriorum</name>
    <dbReference type="NCBI Taxonomy" id="1612173"/>
    <lineage>
        <taxon>Bacteria</taxon>
        <taxon>Pseudomonadati</taxon>
        <taxon>Pseudomonadota</taxon>
        <taxon>Alphaproteobacteria</taxon>
        <taxon>Rhodospirillales</taxon>
        <taxon>Azospirillaceae</taxon>
        <taxon>Niveispirillum</taxon>
    </lineage>
</organism>
<dbReference type="KEGG" id="ncb:C0V82_02515"/>